<dbReference type="PANTHER" id="PTHR30204">
    <property type="entry name" value="REDOX-CYCLING DRUG-SENSING TRANSCRIPTIONAL ACTIVATOR SOXR"/>
    <property type="match status" value="1"/>
</dbReference>
<accession>A0A379EX64</accession>
<name>A0A379EX64_9PAST</name>
<evidence type="ECO:0000256" key="2">
    <source>
        <dbReference type="ARBA" id="ARBA00023015"/>
    </source>
</evidence>
<protein>
    <submittedName>
        <fullName evidence="6">Mercuric resistance operon regulatory protein</fullName>
    </submittedName>
</protein>
<dbReference type="Gene3D" id="1.10.1660.10">
    <property type="match status" value="1"/>
</dbReference>
<sequence length="134" mass="15870">MTAFFKINELSKKTALHSETIRYYEKIGLLPKPQRGENNYRLYDNNTVQLLEFIKICRTLGFSIEEIKQLHQLQTNPKADCQNVDEMIRHHLNQVQEKIQQLKKIEQFLRTLSTCDEHNISHCRAISGLKMRKN</sequence>
<reference evidence="6 7" key="1">
    <citation type="submission" date="2018-06" db="EMBL/GenBank/DDBJ databases">
        <authorList>
            <consortium name="Pathogen Informatics"/>
            <person name="Doyle S."/>
        </authorList>
    </citation>
    <scope>NUCLEOTIDE SEQUENCE [LARGE SCALE GENOMIC DNA]</scope>
    <source>
        <strain evidence="6 7">NCTC11621</strain>
    </source>
</reference>
<dbReference type="PROSITE" id="PS50937">
    <property type="entry name" value="HTH_MERR_2"/>
    <property type="match status" value="1"/>
</dbReference>
<keyword evidence="4" id="KW-0804">Transcription</keyword>
<dbReference type="SUPFAM" id="SSF46955">
    <property type="entry name" value="Putative DNA-binding domain"/>
    <property type="match status" value="1"/>
</dbReference>
<dbReference type="GO" id="GO:0003700">
    <property type="term" value="F:DNA-binding transcription factor activity"/>
    <property type="evidence" value="ECO:0007669"/>
    <property type="project" value="InterPro"/>
</dbReference>
<gene>
    <name evidence="6" type="primary">merR1</name>
    <name evidence="6" type="ORF">NCTC11621_02081</name>
</gene>
<dbReference type="PANTHER" id="PTHR30204:SF69">
    <property type="entry name" value="MERR-FAMILY TRANSCRIPTIONAL REGULATOR"/>
    <property type="match status" value="1"/>
</dbReference>
<dbReference type="EMBL" id="UGTV01000015">
    <property type="protein sequence ID" value="SUC10999.1"/>
    <property type="molecule type" value="Genomic_DNA"/>
</dbReference>
<dbReference type="InterPro" id="IPR009061">
    <property type="entry name" value="DNA-bd_dom_put_sf"/>
</dbReference>
<dbReference type="InterPro" id="IPR047057">
    <property type="entry name" value="MerR_fam"/>
</dbReference>
<evidence type="ECO:0000256" key="3">
    <source>
        <dbReference type="ARBA" id="ARBA00023125"/>
    </source>
</evidence>
<dbReference type="Pfam" id="PF13411">
    <property type="entry name" value="MerR_1"/>
    <property type="match status" value="1"/>
</dbReference>
<keyword evidence="1" id="KW-0678">Repressor</keyword>
<evidence type="ECO:0000256" key="4">
    <source>
        <dbReference type="ARBA" id="ARBA00023163"/>
    </source>
</evidence>
<feature type="domain" description="HTH merR-type" evidence="5">
    <location>
        <begin position="1"/>
        <end position="73"/>
    </location>
</feature>
<dbReference type="PRINTS" id="PR00040">
    <property type="entry name" value="HTHMERR"/>
</dbReference>
<dbReference type="Proteomes" id="UP000254704">
    <property type="component" value="Unassembled WGS sequence"/>
</dbReference>
<evidence type="ECO:0000313" key="6">
    <source>
        <dbReference type="EMBL" id="SUC10999.1"/>
    </source>
</evidence>
<proteinExistence type="predicted"/>
<keyword evidence="2" id="KW-0805">Transcription regulation</keyword>
<evidence type="ECO:0000256" key="1">
    <source>
        <dbReference type="ARBA" id="ARBA00022491"/>
    </source>
</evidence>
<evidence type="ECO:0000259" key="5">
    <source>
        <dbReference type="PROSITE" id="PS50937"/>
    </source>
</evidence>
<dbReference type="RefSeq" id="WP_115323458.1">
    <property type="nucleotide sequence ID" value="NZ_CP085791.1"/>
</dbReference>
<evidence type="ECO:0000313" key="7">
    <source>
        <dbReference type="Proteomes" id="UP000254704"/>
    </source>
</evidence>
<organism evidence="6 7">
    <name type="scientific">Pasteurella canis</name>
    <dbReference type="NCBI Taxonomy" id="753"/>
    <lineage>
        <taxon>Bacteria</taxon>
        <taxon>Pseudomonadati</taxon>
        <taxon>Pseudomonadota</taxon>
        <taxon>Gammaproteobacteria</taxon>
        <taxon>Pasteurellales</taxon>
        <taxon>Pasteurellaceae</taxon>
        <taxon>Pasteurella</taxon>
    </lineage>
</organism>
<dbReference type="SMART" id="SM00422">
    <property type="entry name" value="HTH_MERR"/>
    <property type="match status" value="1"/>
</dbReference>
<dbReference type="InterPro" id="IPR000551">
    <property type="entry name" value="MerR-type_HTH_dom"/>
</dbReference>
<dbReference type="GO" id="GO:0003677">
    <property type="term" value="F:DNA binding"/>
    <property type="evidence" value="ECO:0007669"/>
    <property type="project" value="UniProtKB-KW"/>
</dbReference>
<keyword evidence="3" id="KW-0238">DNA-binding</keyword>
<dbReference type="AlphaFoldDB" id="A0A379EX64"/>